<feature type="region of interest" description="Disordered" evidence="1">
    <location>
        <begin position="30"/>
        <end position="49"/>
    </location>
</feature>
<dbReference type="AlphaFoldDB" id="X7XRZ4"/>
<dbReference type="GO" id="GO:0034480">
    <property type="term" value="F:phosphatidylcholine phospholipase C activity"/>
    <property type="evidence" value="ECO:0007669"/>
    <property type="project" value="UniProtKB-EC"/>
</dbReference>
<dbReference type="EMBL" id="JAOA01000036">
    <property type="protein sequence ID" value="ETZ96929.1"/>
    <property type="molecule type" value="Genomic_DNA"/>
</dbReference>
<dbReference type="EC" id="3.1.4.3" evidence="2"/>
<evidence type="ECO:0000313" key="3">
    <source>
        <dbReference type="Proteomes" id="UP000020561"/>
    </source>
</evidence>
<dbReference type="Proteomes" id="UP000020561">
    <property type="component" value="Unassembled WGS sequence"/>
</dbReference>
<comment type="caution">
    <text evidence="2">The sequence shown here is derived from an EMBL/GenBank/DDBJ whole genome shotgun (WGS) entry which is preliminary data.</text>
</comment>
<gene>
    <name evidence="2" type="ORF">I545_6860</name>
</gene>
<sequence>MLPELAQCGLGIGALTGTYRLNPPYRVPYPQAMPSQETTPTRGIPSGLC</sequence>
<evidence type="ECO:0000313" key="2">
    <source>
        <dbReference type="EMBL" id="ETZ96929.1"/>
    </source>
</evidence>
<evidence type="ECO:0000256" key="1">
    <source>
        <dbReference type="SAM" id="MobiDB-lite"/>
    </source>
</evidence>
<accession>X7XRZ4</accession>
<organism evidence="2 3">
    <name type="scientific">Mycobacterium kansasii 662</name>
    <dbReference type="NCBI Taxonomy" id="1299326"/>
    <lineage>
        <taxon>Bacteria</taxon>
        <taxon>Bacillati</taxon>
        <taxon>Actinomycetota</taxon>
        <taxon>Actinomycetes</taxon>
        <taxon>Mycobacteriales</taxon>
        <taxon>Mycobacteriaceae</taxon>
        <taxon>Mycobacterium</taxon>
    </lineage>
</organism>
<dbReference type="PATRIC" id="fig|1299326.3.peg.6584"/>
<reference evidence="2 3" key="1">
    <citation type="submission" date="2013-12" db="EMBL/GenBank/DDBJ databases">
        <authorList>
            <person name="Brown-Elliot B."/>
            <person name="Wallace R."/>
            <person name="Lenaerts A."/>
            <person name="Ordway D."/>
            <person name="DeGroote M.A."/>
            <person name="Parker T."/>
            <person name="Sizemore C."/>
            <person name="Tallon L.J."/>
            <person name="Sadzewicz L.K."/>
            <person name="Sengamalay N."/>
            <person name="Fraser C.M."/>
            <person name="Hine E."/>
            <person name="Shefchek K.A."/>
            <person name="Das S.P."/>
            <person name="Tettelin H."/>
        </authorList>
    </citation>
    <scope>NUCLEOTIDE SEQUENCE [LARGE SCALE GENOMIC DNA]</scope>
    <source>
        <strain evidence="2 3">662</strain>
    </source>
</reference>
<protein>
    <submittedName>
        <fullName evidence="2">Phospholipase C 2 domain protein</fullName>
        <ecNumber evidence="2">3.1.4.3</ecNumber>
    </submittedName>
</protein>
<proteinExistence type="predicted"/>
<keyword evidence="2" id="KW-0378">Hydrolase</keyword>
<name>X7XRZ4_MYCKA</name>